<dbReference type="Proteomes" id="UP000190776">
    <property type="component" value="Unassembled WGS sequence"/>
</dbReference>
<evidence type="ECO:0000313" key="4">
    <source>
        <dbReference type="Proteomes" id="UP000190776"/>
    </source>
</evidence>
<feature type="domain" description="Domain of unknown function at the cortex 1" evidence="2">
    <location>
        <begin position="9"/>
        <end position="287"/>
    </location>
</feature>
<dbReference type="PANTHER" id="PTHR34826:SF2">
    <property type="entry name" value="UPF0590 PROTEIN C409.17C"/>
    <property type="match status" value="1"/>
</dbReference>
<dbReference type="AlphaFoldDB" id="A0A1S8BH89"/>
<dbReference type="InterPro" id="IPR013897">
    <property type="entry name" value="Duc1"/>
</dbReference>
<proteinExistence type="predicted"/>
<evidence type="ECO:0000256" key="1">
    <source>
        <dbReference type="SAM" id="MobiDB-lite"/>
    </source>
</evidence>
<dbReference type="OrthoDB" id="2119945at2759"/>
<reference evidence="3 4" key="1">
    <citation type="submission" date="2017-01" db="EMBL/GenBank/DDBJ databases">
        <title>Draft genome sequence of Diplodia seriata F98.1, a fungal species involved in grapevine trunk diseases.</title>
        <authorList>
            <person name="Robert-Siegwald G."/>
            <person name="Vallet J."/>
            <person name="Abou-Mansour E."/>
            <person name="Xu J."/>
            <person name="Rey P."/>
            <person name="Bertsch C."/>
            <person name="Rego C."/>
            <person name="Larignon P."/>
            <person name="Fontaine F."/>
            <person name="Lebrun M.-H."/>
        </authorList>
    </citation>
    <scope>NUCLEOTIDE SEQUENCE [LARGE SCALE GENOMIC DNA]</scope>
    <source>
        <strain evidence="3 4">F98.1</strain>
    </source>
</reference>
<feature type="compositionally biased region" description="Polar residues" evidence="1">
    <location>
        <begin position="294"/>
        <end position="303"/>
    </location>
</feature>
<feature type="region of interest" description="Disordered" evidence="1">
    <location>
        <begin position="294"/>
        <end position="330"/>
    </location>
</feature>
<sequence length="330" mass="37376">MADYTKYILKVTAGPDYDPKNHSEVRVNTADSVEISTEHLDAKVWVRVKDYRGLPHGSPATSPYFEHANHTGDRYGIAYSFRLKKDITGDKLVFGNDFDHPIRDRLPWGFSTAFNWVKGWVDATMEGDAYADEPYLYSPILSSMNILQIGGKGQSIDAVAEGAGEKTGEGDEAATIFIEGAQSDGQEVREKSGMPANNTQRKRHYQQLQPRQDFVFEKDRAYACDFFNGYLDFNEFSLKLPILTIPVIKYWDGQPLRYAHALTHTLRYVLRNLETKEVYFVILFSLVPVEQVDTENTGETTGSKQEAQEKAEKDKSNEQTQTKSSNDDLD</sequence>
<dbReference type="Pfam" id="PF08588">
    <property type="entry name" value="Duc1"/>
    <property type="match status" value="1"/>
</dbReference>
<gene>
    <name evidence="3" type="ORF">BK809_0000547</name>
</gene>
<dbReference type="EMBL" id="MSZU01000077">
    <property type="protein sequence ID" value="OMP86872.1"/>
    <property type="molecule type" value="Genomic_DNA"/>
</dbReference>
<comment type="caution">
    <text evidence="3">The sequence shown here is derived from an EMBL/GenBank/DDBJ whole genome shotgun (WGS) entry which is preliminary data.</text>
</comment>
<evidence type="ECO:0000313" key="3">
    <source>
        <dbReference type="EMBL" id="OMP86872.1"/>
    </source>
</evidence>
<protein>
    <submittedName>
        <fullName evidence="3">UPF0590 protein</fullName>
    </submittedName>
</protein>
<accession>A0A1S8BH89</accession>
<feature type="compositionally biased region" description="Basic and acidic residues" evidence="1">
    <location>
        <begin position="306"/>
        <end position="317"/>
    </location>
</feature>
<evidence type="ECO:0000259" key="2">
    <source>
        <dbReference type="Pfam" id="PF08588"/>
    </source>
</evidence>
<dbReference type="STRING" id="420778.A0A1S8BH89"/>
<dbReference type="PANTHER" id="PTHR34826">
    <property type="entry name" value="UPF0590 PROTEIN C409.17C"/>
    <property type="match status" value="1"/>
</dbReference>
<name>A0A1S8BH89_9PEZI</name>
<organism evidence="3 4">
    <name type="scientific">Diplodia seriata</name>
    <dbReference type="NCBI Taxonomy" id="420778"/>
    <lineage>
        <taxon>Eukaryota</taxon>
        <taxon>Fungi</taxon>
        <taxon>Dikarya</taxon>
        <taxon>Ascomycota</taxon>
        <taxon>Pezizomycotina</taxon>
        <taxon>Dothideomycetes</taxon>
        <taxon>Dothideomycetes incertae sedis</taxon>
        <taxon>Botryosphaeriales</taxon>
        <taxon>Botryosphaeriaceae</taxon>
        <taxon>Diplodia</taxon>
    </lineage>
</organism>